<dbReference type="OrthoDB" id="9781543at2"/>
<evidence type="ECO:0000313" key="4">
    <source>
        <dbReference type="Proteomes" id="UP000078486"/>
    </source>
</evidence>
<dbReference type="RefSeq" id="WP_068769503.1">
    <property type="nucleotide sequence ID" value="NZ_CP109796.1"/>
</dbReference>
<dbReference type="STRING" id="1184151.AW736_07215"/>
<protein>
    <submittedName>
        <fullName evidence="3">Alkyl hydroperoxide reductase</fullName>
    </submittedName>
</protein>
<dbReference type="GO" id="GO:0016491">
    <property type="term" value="F:oxidoreductase activity"/>
    <property type="evidence" value="ECO:0007669"/>
    <property type="project" value="InterPro"/>
</dbReference>
<evidence type="ECO:0000256" key="1">
    <source>
        <dbReference type="SAM" id="SignalP"/>
    </source>
</evidence>
<dbReference type="GO" id="GO:0016209">
    <property type="term" value="F:antioxidant activity"/>
    <property type="evidence" value="ECO:0007669"/>
    <property type="project" value="InterPro"/>
</dbReference>
<dbReference type="InterPro" id="IPR036249">
    <property type="entry name" value="Thioredoxin-like_sf"/>
</dbReference>
<dbReference type="Gene3D" id="3.40.30.10">
    <property type="entry name" value="Glutaredoxin"/>
    <property type="match status" value="1"/>
</dbReference>
<sequence>MKKTTRNLSLMLALTVAGCLGVFAASAEIGKAAPDFTLTDIQGKSISLSDYRGKTVVLEWVNPECPFVVKHYESGNIPSLQKNAAAEDVVWITINSARPGAQGDYDASQVAAWSQKNGAAPASYCRDSDGKVGRLYGAKTTPHMYVISADGTLAYDGAIDSIRSAKQADIAKATNYVTAALDALTAGKPVEKSTSEPYGCGVKY</sequence>
<name>A0A178IL17_9BACT</name>
<reference evidence="3 4" key="1">
    <citation type="submission" date="2016-01" db="EMBL/GenBank/DDBJ databases">
        <title>High potential of lignocellulose degradation of a new Verrucomicrobia species.</title>
        <authorList>
            <person name="Wang Y."/>
            <person name="Shi Y."/>
            <person name="Qiu Z."/>
            <person name="Liu S."/>
            <person name="Yang H."/>
        </authorList>
    </citation>
    <scope>NUCLEOTIDE SEQUENCE [LARGE SCALE GENOMIC DNA]</scope>
    <source>
        <strain evidence="3 4">TSB47</strain>
    </source>
</reference>
<keyword evidence="1" id="KW-0732">Signal</keyword>
<evidence type="ECO:0000259" key="2">
    <source>
        <dbReference type="PROSITE" id="PS51352"/>
    </source>
</evidence>
<dbReference type="AlphaFoldDB" id="A0A178IL17"/>
<organism evidence="3 4">
    <name type="scientific">Termitidicoccus mucosus</name>
    <dbReference type="NCBI Taxonomy" id="1184151"/>
    <lineage>
        <taxon>Bacteria</taxon>
        <taxon>Pseudomonadati</taxon>
        <taxon>Verrucomicrobiota</taxon>
        <taxon>Opitutia</taxon>
        <taxon>Opitutales</taxon>
        <taxon>Opitutaceae</taxon>
        <taxon>Termitidicoccus</taxon>
    </lineage>
</organism>
<dbReference type="PROSITE" id="PS51352">
    <property type="entry name" value="THIOREDOXIN_2"/>
    <property type="match status" value="1"/>
</dbReference>
<dbReference type="EMBL" id="LRRQ01000054">
    <property type="protein sequence ID" value="OAM90573.1"/>
    <property type="molecule type" value="Genomic_DNA"/>
</dbReference>
<keyword evidence="4" id="KW-1185">Reference proteome</keyword>
<feature type="chain" id="PRO_5008089055" evidence="1">
    <location>
        <begin position="28"/>
        <end position="204"/>
    </location>
</feature>
<comment type="caution">
    <text evidence="3">The sequence shown here is derived from an EMBL/GenBank/DDBJ whole genome shotgun (WGS) entry which is preliminary data.</text>
</comment>
<dbReference type="SUPFAM" id="SSF52833">
    <property type="entry name" value="Thioredoxin-like"/>
    <property type="match status" value="1"/>
</dbReference>
<proteinExistence type="predicted"/>
<evidence type="ECO:0000313" key="3">
    <source>
        <dbReference type="EMBL" id="OAM90573.1"/>
    </source>
</evidence>
<feature type="signal peptide" evidence="1">
    <location>
        <begin position="1"/>
        <end position="27"/>
    </location>
</feature>
<feature type="domain" description="Thioredoxin" evidence="2">
    <location>
        <begin position="27"/>
        <end position="179"/>
    </location>
</feature>
<dbReference type="CDD" id="cd02969">
    <property type="entry name" value="PRX_like1"/>
    <property type="match status" value="1"/>
</dbReference>
<dbReference type="PANTHER" id="PTHR43640:SF1">
    <property type="entry name" value="THIOREDOXIN-DEPENDENT PEROXIREDOXIN"/>
    <property type="match status" value="1"/>
</dbReference>
<accession>A0A178IL17</accession>
<dbReference type="PANTHER" id="PTHR43640">
    <property type="entry name" value="OS07G0260300 PROTEIN"/>
    <property type="match status" value="1"/>
</dbReference>
<dbReference type="PROSITE" id="PS51257">
    <property type="entry name" value="PROKAR_LIPOPROTEIN"/>
    <property type="match status" value="1"/>
</dbReference>
<dbReference type="InterPro" id="IPR013766">
    <property type="entry name" value="Thioredoxin_domain"/>
</dbReference>
<dbReference type="InterPro" id="IPR000866">
    <property type="entry name" value="AhpC/TSA"/>
</dbReference>
<dbReference type="Proteomes" id="UP000078486">
    <property type="component" value="Unassembled WGS sequence"/>
</dbReference>
<dbReference type="InterPro" id="IPR047262">
    <property type="entry name" value="PRX-like1"/>
</dbReference>
<gene>
    <name evidence="3" type="ORF">AW736_07215</name>
</gene>
<dbReference type="Pfam" id="PF00578">
    <property type="entry name" value="AhpC-TSA"/>
    <property type="match status" value="1"/>
</dbReference>